<dbReference type="InterPro" id="IPR039329">
    <property type="entry name" value="SIAE"/>
</dbReference>
<reference evidence="3" key="1">
    <citation type="submission" date="2018-05" db="EMBL/GenBank/DDBJ databases">
        <authorList>
            <person name="Lanie J.A."/>
            <person name="Ng W.-L."/>
            <person name="Kazmierczak K.M."/>
            <person name="Andrzejewski T.M."/>
            <person name="Davidsen T.M."/>
            <person name="Wayne K.J."/>
            <person name="Tettelin H."/>
            <person name="Glass J.I."/>
            <person name="Rusch D."/>
            <person name="Podicherti R."/>
            <person name="Tsui H.-C.T."/>
            <person name="Winkler M.E."/>
        </authorList>
    </citation>
    <scope>NUCLEOTIDE SEQUENCE</scope>
</reference>
<dbReference type="GO" id="GO:0001681">
    <property type="term" value="F:sialate O-acetylesterase activity"/>
    <property type="evidence" value="ECO:0007669"/>
    <property type="project" value="InterPro"/>
</dbReference>
<sequence length="367" mass="40576">LFAGDLFGALQPAKVFSDNMVLQQGVSVPVWGSADIGANVVVEFAGQRAETKADNAGRWKLEFEPLSASAEGRPLSIRSGNESLLYKNVVVGEVWFSGGQSNMGYSAGSMAKRLAKGKALVAAADYPGIRFRKVNEKNMPMPQEDLKGGSWFVCTPNSVKAFSAVGFIFARRLQEKLKVPIGIIDCSWGGTPIEPYIPAGAFTGHPTLERLAKLSETRDFEAIKAMRGGTFVRSDAWLAGAIYNARIAPVVPYAIRGAIWYQAESNCGTGEDPRDYAHKMRALIQGWRGAWGRPDLPFYYVQLPQWRSYAWTYAREEQRRAMDVPNTGMAVTIDLDFNNDIHPPNKIDVGERLARWPLAKVYRYSTP</sequence>
<dbReference type="PANTHER" id="PTHR22901">
    <property type="entry name" value="SIALATE O-ACETYLESTERASE"/>
    <property type="match status" value="1"/>
</dbReference>
<dbReference type="EMBL" id="UINC01100488">
    <property type="protein sequence ID" value="SVC60586.1"/>
    <property type="molecule type" value="Genomic_DNA"/>
</dbReference>
<dbReference type="SUPFAM" id="SSF52266">
    <property type="entry name" value="SGNH hydrolase"/>
    <property type="match status" value="1"/>
</dbReference>
<organism evidence="3">
    <name type="scientific">marine metagenome</name>
    <dbReference type="NCBI Taxonomy" id="408172"/>
    <lineage>
        <taxon>unclassified sequences</taxon>
        <taxon>metagenomes</taxon>
        <taxon>ecological metagenomes</taxon>
    </lineage>
</organism>
<evidence type="ECO:0000256" key="1">
    <source>
        <dbReference type="ARBA" id="ARBA00022801"/>
    </source>
</evidence>
<dbReference type="GO" id="GO:0005975">
    <property type="term" value="P:carbohydrate metabolic process"/>
    <property type="evidence" value="ECO:0007669"/>
    <property type="project" value="TreeGrafter"/>
</dbReference>
<feature type="non-terminal residue" evidence="3">
    <location>
        <position position="1"/>
    </location>
</feature>
<gene>
    <name evidence="3" type="ORF">METZ01_LOCUS313440</name>
</gene>
<keyword evidence="1" id="KW-0378">Hydrolase</keyword>
<evidence type="ECO:0000313" key="3">
    <source>
        <dbReference type="EMBL" id="SVC60586.1"/>
    </source>
</evidence>
<name>A0A382NHQ0_9ZZZZ</name>
<feature type="domain" description="Sialate O-acetylesterase" evidence="2">
    <location>
        <begin position="93"/>
        <end position="355"/>
    </location>
</feature>
<feature type="non-terminal residue" evidence="3">
    <location>
        <position position="367"/>
    </location>
</feature>
<dbReference type="InterPro" id="IPR036514">
    <property type="entry name" value="SGNH_hydro_sf"/>
</dbReference>
<dbReference type="InterPro" id="IPR005181">
    <property type="entry name" value="SASA"/>
</dbReference>
<protein>
    <recommendedName>
        <fullName evidence="2">Sialate O-acetylesterase domain-containing protein</fullName>
    </recommendedName>
</protein>
<dbReference type="PANTHER" id="PTHR22901:SF0">
    <property type="entry name" value="SIALATE O-ACETYLESTERASE"/>
    <property type="match status" value="1"/>
</dbReference>
<proteinExistence type="predicted"/>
<dbReference type="Pfam" id="PF03629">
    <property type="entry name" value="SASA"/>
    <property type="match status" value="1"/>
</dbReference>
<dbReference type="AlphaFoldDB" id="A0A382NHQ0"/>
<evidence type="ECO:0000259" key="2">
    <source>
        <dbReference type="Pfam" id="PF03629"/>
    </source>
</evidence>
<dbReference type="Gene3D" id="3.40.50.1110">
    <property type="entry name" value="SGNH hydrolase"/>
    <property type="match status" value="1"/>
</dbReference>
<accession>A0A382NHQ0</accession>